<organism evidence="1 2">
    <name type="scientific">Methylomonas albis</name>
    <dbReference type="NCBI Taxonomy" id="1854563"/>
    <lineage>
        <taxon>Bacteria</taxon>
        <taxon>Pseudomonadati</taxon>
        <taxon>Pseudomonadota</taxon>
        <taxon>Gammaproteobacteria</taxon>
        <taxon>Methylococcales</taxon>
        <taxon>Methylococcaceae</taxon>
        <taxon>Methylomonas</taxon>
    </lineage>
</organism>
<dbReference type="Proteomes" id="UP000652176">
    <property type="component" value="Unassembled WGS sequence"/>
</dbReference>
<dbReference type="RefSeq" id="WP_192374369.1">
    <property type="nucleotide sequence ID" value="NZ_CAJHIV010000001.1"/>
</dbReference>
<accession>A0ABR9D177</accession>
<protein>
    <submittedName>
        <fullName evidence="1">Uncharacterized protein</fullName>
    </submittedName>
</protein>
<proteinExistence type="predicted"/>
<gene>
    <name evidence="1" type="ORF">IE877_08750</name>
</gene>
<evidence type="ECO:0000313" key="1">
    <source>
        <dbReference type="EMBL" id="MBD9355974.1"/>
    </source>
</evidence>
<comment type="caution">
    <text evidence="1">The sequence shown here is derived from an EMBL/GenBank/DDBJ whole genome shotgun (WGS) entry which is preliminary data.</text>
</comment>
<reference evidence="1 2" key="1">
    <citation type="submission" date="2020-09" db="EMBL/GenBank/DDBJ databases">
        <title>Methylomonas albis sp. nov. and Methylomonas fluvii sp. nov.: Two cold-adapted methanotrophs from the River Elbe and an amended description of Methylovulum psychrotolerans strain Eb1.</title>
        <authorList>
            <person name="Bussmann I.K."/>
            <person name="Klings K.-W."/>
            <person name="Warnstedt J."/>
            <person name="Hoppert M."/>
            <person name="Saborowski A."/>
            <person name="Horn F."/>
            <person name="Liebner S."/>
        </authorList>
    </citation>
    <scope>NUCLEOTIDE SEQUENCE [LARGE SCALE GENOMIC DNA]</scope>
    <source>
        <strain evidence="1 2">EbA</strain>
    </source>
</reference>
<dbReference type="EMBL" id="JACXSS010000001">
    <property type="protein sequence ID" value="MBD9355974.1"/>
    <property type="molecule type" value="Genomic_DNA"/>
</dbReference>
<keyword evidence="2" id="KW-1185">Reference proteome</keyword>
<sequence length="48" mass="5241">MSLLNKAKFIASTFLGIEQLKSIRRVSAAVVSNGRTVALNFHAHAESR</sequence>
<evidence type="ECO:0000313" key="2">
    <source>
        <dbReference type="Proteomes" id="UP000652176"/>
    </source>
</evidence>
<name>A0ABR9D177_9GAMM</name>